<reference evidence="2" key="1">
    <citation type="journal article" date="2016" name="Mol. Biol. Evol.">
        <title>Comparative Genomics of Early-Diverging Mushroom-Forming Fungi Provides Insights into the Origins of Lignocellulose Decay Capabilities.</title>
        <authorList>
            <person name="Nagy L.G."/>
            <person name="Riley R."/>
            <person name="Tritt A."/>
            <person name="Adam C."/>
            <person name="Daum C."/>
            <person name="Floudas D."/>
            <person name="Sun H."/>
            <person name="Yadav J.S."/>
            <person name="Pangilinan J."/>
            <person name="Larsson K.H."/>
            <person name="Matsuura K."/>
            <person name="Barry K."/>
            <person name="Labutti K."/>
            <person name="Kuo R."/>
            <person name="Ohm R.A."/>
            <person name="Bhattacharya S.S."/>
            <person name="Shirouzu T."/>
            <person name="Yoshinaga Y."/>
            <person name="Martin F.M."/>
            <person name="Grigoriev I.V."/>
            <person name="Hibbett D.S."/>
        </authorList>
    </citation>
    <scope>NUCLEOTIDE SEQUENCE [LARGE SCALE GENOMIC DNA]</scope>
    <source>
        <strain evidence="2">CBS 109695</strain>
    </source>
</reference>
<feature type="compositionally biased region" description="Basic and acidic residues" evidence="1">
    <location>
        <begin position="7"/>
        <end position="29"/>
    </location>
</feature>
<dbReference type="EMBL" id="KV417504">
    <property type="protein sequence ID" value="KZP28232.1"/>
    <property type="molecule type" value="Genomic_DNA"/>
</dbReference>
<dbReference type="OrthoDB" id="2359117at2759"/>
<sequence length="309" mass="33076">MTTADSLKAHTRAEETQHEQRRRKQTLDRAKANHLMRQLQMRLQYARLKVERGWQRQNLNEVENLYFRHSSNPKPITLAQPAPLAFPPDAVQHDTQLAAPSDPPPSDAALAAPAANLNPHLNLPPYTHYPPAHELRLSHPQPVQAANHHPNPKPAAALPLPPSRTLPTPPLEPAHTGHYRAITNTANAAAFAPPFPDHPSGHGHYRASAGSTAAAPASALTAVPTLFPINTFPDPDPGPGEGGQAGLTYDAFWSGFRAPSAPAASTSPAPQQEREQELDMARGMAHNLGLGDISVVMGDVNGGVGVVGF</sequence>
<dbReference type="AlphaFoldDB" id="A0A166RG20"/>
<feature type="compositionally biased region" description="Low complexity" evidence="1">
    <location>
        <begin position="145"/>
        <end position="158"/>
    </location>
</feature>
<dbReference type="STRING" id="436010.A0A166RG20"/>
<organism evidence="2">
    <name type="scientific">Athelia psychrophila</name>
    <dbReference type="NCBI Taxonomy" id="1759441"/>
    <lineage>
        <taxon>Eukaryota</taxon>
        <taxon>Fungi</taxon>
        <taxon>Dikarya</taxon>
        <taxon>Basidiomycota</taxon>
        <taxon>Agaricomycotina</taxon>
        <taxon>Agaricomycetes</taxon>
        <taxon>Agaricomycetidae</taxon>
        <taxon>Atheliales</taxon>
        <taxon>Atheliaceae</taxon>
        <taxon>Athelia</taxon>
    </lineage>
</organism>
<protein>
    <submittedName>
        <fullName evidence="2">Uncharacterized protein</fullName>
    </submittedName>
</protein>
<proteinExistence type="predicted"/>
<evidence type="ECO:0000313" key="2">
    <source>
        <dbReference type="EMBL" id="KZP28232.1"/>
    </source>
</evidence>
<evidence type="ECO:0000256" key="1">
    <source>
        <dbReference type="SAM" id="MobiDB-lite"/>
    </source>
</evidence>
<feature type="region of interest" description="Disordered" evidence="1">
    <location>
        <begin position="1"/>
        <end position="29"/>
    </location>
</feature>
<gene>
    <name evidence="2" type="ORF">FIBSPDRAFT_852737</name>
</gene>
<name>A0A166RG20_9AGAM</name>
<accession>A0A166RG20</accession>
<feature type="region of interest" description="Disordered" evidence="1">
    <location>
        <begin position="142"/>
        <end position="166"/>
    </location>
</feature>